<gene>
    <name evidence="1" type="ORF">S12H4_30285</name>
</gene>
<protein>
    <submittedName>
        <fullName evidence="1">Uncharacterized protein</fullName>
    </submittedName>
</protein>
<organism evidence="1">
    <name type="scientific">marine sediment metagenome</name>
    <dbReference type="NCBI Taxonomy" id="412755"/>
    <lineage>
        <taxon>unclassified sequences</taxon>
        <taxon>metagenomes</taxon>
        <taxon>ecological metagenomes</taxon>
    </lineage>
</organism>
<comment type="caution">
    <text evidence="1">The sequence shown here is derived from an EMBL/GenBank/DDBJ whole genome shotgun (WGS) entry which is preliminary data.</text>
</comment>
<name>X1V9X4_9ZZZZ</name>
<proteinExistence type="predicted"/>
<sequence>MKKGLRLFHFFLLLSFFLFSRKGRPDEKGIATSDVIKAPIEPPIIIVGKVDLMKKGLRRVSLA</sequence>
<feature type="non-terminal residue" evidence="1">
    <location>
        <position position="63"/>
    </location>
</feature>
<reference evidence="1" key="1">
    <citation type="journal article" date="2014" name="Front. Microbiol.">
        <title>High frequency of phylogenetically diverse reductive dehalogenase-homologous genes in deep subseafloor sedimentary metagenomes.</title>
        <authorList>
            <person name="Kawai M."/>
            <person name="Futagami T."/>
            <person name="Toyoda A."/>
            <person name="Takaki Y."/>
            <person name="Nishi S."/>
            <person name="Hori S."/>
            <person name="Arai W."/>
            <person name="Tsubouchi T."/>
            <person name="Morono Y."/>
            <person name="Uchiyama I."/>
            <person name="Ito T."/>
            <person name="Fujiyama A."/>
            <person name="Inagaki F."/>
            <person name="Takami H."/>
        </authorList>
    </citation>
    <scope>NUCLEOTIDE SEQUENCE</scope>
    <source>
        <strain evidence="1">Expedition CK06-06</strain>
    </source>
</reference>
<accession>X1V9X4</accession>
<dbReference type="AlphaFoldDB" id="X1V9X4"/>
<dbReference type="EMBL" id="BARW01017552">
    <property type="protein sequence ID" value="GAJ02390.1"/>
    <property type="molecule type" value="Genomic_DNA"/>
</dbReference>
<evidence type="ECO:0000313" key="1">
    <source>
        <dbReference type="EMBL" id="GAJ02390.1"/>
    </source>
</evidence>